<keyword evidence="3" id="KW-1185">Reference proteome</keyword>
<organism evidence="2 3">
    <name type="scientific">Trematosphaeria pertusa</name>
    <dbReference type="NCBI Taxonomy" id="390896"/>
    <lineage>
        <taxon>Eukaryota</taxon>
        <taxon>Fungi</taxon>
        <taxon>Dikarya</taxon>
        <taxon>Ascomycota</taxon>
        <taxon>Pezizomycotina</taxon>
        <taxon>Dothideomycetes</taxon>
        <taxon>Pleosporomycetidae</taxon>
        <taxon>Pleosporales</taxon>
        <taxon>Massarineae</taxon>
        <taxon>Trematosphaeriaceae</taxon>
        <taxon>Trematosphaeria</taxon>
    </lineage>
</organism>
<feature type="region of interest" description="Disordered" evidence="1">
    <location>
        <begin position="269"/>
        <end position="289"/>
    </location>
</feature>
<sequence length="358" mass="40194">MEPYHQLSAADQALVDQYLSNIQSCWQLTNVLDCLPAKLQPKRNGAVETNARNLDISLLRHLSEVASLTPGPQGYEALSADWARHVKNRRKRVWGKGKNWLQFDDVMKTQLELEKEMPAKKLEQGEIVEEAESQGKGKRKRDEEEELPQAEDASHRSKRSRHSGNQKSVAFDNASLIEPQSPPRSAPGDINHERFPEASGGSAPVFAQRRHAPVARPARLPAGLSARIQEMQTGQEVRVLLERTAQVEVARARTATQQRIIRPQFLVEQQKQPQPVPAPEPARQQQQPDMALLQAQQKAPVDVSARLHPRDIPGISPASRIRLCKIRLAQEEAKAAVLSWQYDIALLEALAERDEEEV</sequence>
<gene>
    <name evidence="2" type="ORF">BU26DRAFT_604400</name>
</gene>
<name>A0A6A6IHX5_9PLEO</name>
<dbReference type="Proteomes" id="UP000800094">
    <property type="component" value="Unassembled WGS sequence"/>
</dbReference>
<accession>A0A6A6IHX5</accession>
<protein>
    <submittedName>
        <fullName evidence="2">Uncharacterized protein</fullName>
    </submittedName>
</protein>
<dbReference type="EMBL" id="ML987194">
    <property type="protein sequence ID" value="KAF2250174.1"/>
    <property type="molecule type" value="Genomic_DNA"/>
</dbReference>
<reference evidence="2" key="1">
    <citation type="journal article" date="2020" name="Stud. Mycol.">
        <title>101 Dothideomycetes genomes: a test case for predicting lifestyles and emergence of pathogens.</title>
        <authorList>
            <person name="Haridas S."/>
            <person name="Albert R."/>
            <person name="Binder M."/>
            <person name="Bloem J."/>
            <person name="Labutti K."/>
            <person name="Salamov A."/>
            <person name="Andreopoulos B."/>
            <person name="Baker S."/>
            <person name="Barry K."/>
            <person name="Bills G."/>
            <person name="Bluhm B."/>
            <person name="Cannon C."/>
            <person name="Castanera R."/>
            <person name="Culley D."/>
            <person name="Daum C."/>
            <person name="Ezra D."/>
            <person name="Gonzalez J."/>
            <person name="Henrissat B."/>
            <person name="Kuo A."/>
            <person name="Liang C."/>
            <person name="Lipzen A."/>
            <person name="Lutzoni F."/>
            <person name="Magnuson J."/>
            <person name="Mondo S."/>
            <person name="Nolan M."/>
            <person name="Ohm R."/>
            <person name="Pangilinan J."/>
            <person name="Park H.-J."/>
            <person name="Ramirez L."/>
            <person name="Alfaro M."/>
            <person name="Sun H."/>
            <person name="Tritt A."/>
            <person name="Yoshinaga Y."/>
            <person name="Zwiers L.-H."/>
            <person name="Turgeon B."/>
            <person name="Goodwin S."/>
            <person name="Spatafora J."/>
            <person name="Crous P."/>
            <person name="Grigoriev I."/>
        </authorList>
    </citation>
    <scope>NUCLEOTIDE SEQUENCE</scope>
    <source>
        <strain evidence="2">CBS 122368</strain>
    </source>
</reference>
<dbReference type="GeneID" id="54588854"/>
<proteinExistence type="predicted"/>
<evidence type="ECO:0000256" key="1">
    <source>
        <dbReference type="SAM" id="MobiDB-lite"/>
    </source>
</evidence>
<feature type="region of interest" description="Disordered" evidence="1">
    <location>
        <begin position="122"/>
        <end position="201"/>
    </location>
</feature>
<dbReference type="AlphaFoldDB" id="A0A6A6IHX5"/>
<evidence type="ECO:0000313" key="3">
    <source>
        <dbReference type="Proteomes" id="UP000800094"/>
    </source>
</evidence>
<evidence type="ECO:0000313" key="2">
    <source>
        <dbReference type="EMBL" id="KAF2250174.1"/>
    </source>
</evidence>
<dbReference type="RefSeq" id="XP_033685178.1">
    <property type="nucleotide sequence ID" value="XM_033835524.1"/>
</dbReference>